<dbReference type="RefSeq" id="WP_150353924.1">
    <property type="nucleotide sequence ID" value="NZ_RZNZ01000010.1"/>
</dbReference>
<feature type="compositionally biased region" description="Basic and acidic residues" evidence="1">
    <location>
        <begin position="370"/>
        <end position="382"/>
    </location>
</feature>
<dbReference type="EMBL" id="RZOA01000009">
    <property type="protein sequence ID" value="KAA8823391.1"/>
    <property type="molecule type" value="Genomic_DNA"/>
</dbReference>
<name>A0A5J5E3K4_9BIFI</name>
<dbReference type="EMBL" id="RZNZ01000010">
    <property type="protein sequence ID" value="KAA8819601.1"/>
    <property type="molecule type" value="Genomic_DNA"/>
</dbReference>
<dbReference type="Proteomes" id="UP000345527">
    <property type="component" value="Unassembled WGS sequence"/>
</dbReference>
<organism evidence="3 4">
    <name type="scientific">Bifidobacterium vespertilionis</name>
    <dbReference type="NCBI Taxonomy" id="2562524"/>
    <lineage>
        <taxon>Bacteria</taxon>
        <taxon>Bacillati</taxon>
        <taxon>Actinomycetota</taxon>
        <taxon>Actinomycetes</taxon>
        <taxon>Bifidobacteriales</taxon>
        <taxon>Bifidobacteriaceae</taxon>
        <taxon>Bifidobacterium</taxon>
    </lineage>
</organism>
<feature type="region of interest" description="Disordered" evidence="1">
    <location>
        <begin position="370"/>
        <end position="397"/>
    </location>
</feature>
<evidence type="ECO:0000313" key="2">
    <source>
        <dbReference type="EMBL" id="KAA8819601.1"/>
    </source>
</evidence>
<evidence type="ECO:0000313" key="4">
    <source>
        <dbReference type="Proteomes" id="UP000345527"/>
    </source>
</evidence>
<comment type="caution">
    <text evidence="3">The sequence shown here is derived from an EMBL/GenBank/DDBJ whole genome shotgun (WGS) entry which is preliminary data.</text>
</comment>
<evidence type="ECO:0000256" key="1">
    <source>
        <dbReference type="SAM" id="MobiDB-lite"/>
    </source>
</evidence>
<dbReference type="AlphaFoldDB" id="A0A5J5E3K4"/>
<evidence type="ECO:0000313" key="5">
    <source>
        <dbReference type="Proteomes" id="UP000374630"/>
    </source>
</evidence>
<evidence type="ECO:0000313" key="3">
    <source>
        <dbReference type="EMBL" id="KAA8823391.1"/>
    </source>
</evidence>
<protein>
    <submittedName>
        <fullName evidence="3">Uncharacterized protein</fullName>
    </submittedName>
</protein>
<accession>A0A5J5E3K4</accession>
<proteinExistence type="predicted"/>
<gene>
    <name evidence="3" type="ORF">EM848_05450</name>
    <name evidence="2" type="ORF">EMO90_08180</name>
</gene>
<sequence length="436" mass="48484">MDSAVRLVPTMAPVLTSVAETNERFHGEIPSAVKFACPYCNRPVIPVAERARRRSPIHYFRHARDDEWAHRCVLYQAGGDASMDTQVPPLAMTLRRDPRDGMFGVEVGVRRRASAYLRRVLTPKDAMTVDGVGHSLADLAMRRGAAVPFEDPIRDPRRRITIPDRWWRYVGRAQECRGVLIFSDVFGVNGGRYLPIGSALQSGEDYYVVSGQADPRGMRSRFDLVSKVGRVRGPGNLTVHRVRVSSASGRWDRADDWLGGYGYCLSEFDRAARLAWPPSLRTSGADEPLFLNATPVYASPYLADDDAMDDVVDNRAYLPNAREVGLVGFRRLPQTRPSRMRAELESFCLFLKPDARMPWTSVIISRTRPDDLHPFDPAHADGPEPGAGGEQAEPPTVIRPTSAGMAVALKRMGFDVGNAACRGLAVARERKRERGR</sequence>
<dbReference type="OrthoDB" id="3226195at2"/>
<keyword evidence="5" id="KW-1185">Reference proteome</keyword>
<dbReference type="Proteomes" id="UP000374630">
    <property type="component" value="Unassembled WGS sequence"/>
</dbReference>
<reference evidence="4 5" key="1">
    <citation type="journal article" date="2019" name="Syst. Appl. Microbiol.">
        <title>Characterization of Bifidobacterium species in feaces of the Egyptian fruit bat: Description of B. vespertilionis sp. nov. and B. rousetti sp. nov.</title>
        <authorList>
            <person name="Modesto M."/>
            <person name="Satti M."/>
            <person name="Watanabe K."/>
            <person name="Puglisi E."/>
            <person name="Morelli L."/>
            <person name="Huang C.-H."/>
            <person name="Liou J.-S."/>
            <person name="Miyashita M."/>
            <person name="Tamura T."/>
            <person name="Saito S."/>
            <person name="Mori K."/>
            <person name="Huang L."/>
            <person name="Sciavilla P."/>
            <person name="Sandri C."/>
            <person name="Spiezio C."/>
            <person name="Vitali F."/>
            <person name="Cavalieri D."/>
            <person name="Perpetuini G."/>
            <person name="Tofalo R."/>
            <person name="Bonetti A."/>
            <person name="Arita M."/>
            <person name="Mattarelli P."/>
        </authorList>
    </citation>
    <scope>NUCLEOTIDE SEQUENCE [LARGE SCALE GENOMIC DNA]</scope>
    <source>
        <strain evidence="2 5">RST16</strain>
        <strain evidence="3 4">RST8</strain>
    </source>
</reference>